<evidence type="ECO:0000256" key="1">
    <source>
        <dbReference type="SAM" id="MobiDB-lite"/>
    </source>
</evidence>
<name>A0ABP0FMV5_CLALP</name>
<sequence length="98" mass="11263">MSNAHVERFTIKVFGAMHFIISVTLLKEIAVPVETIGRMKNLYNNLQSSNTDDVIGLLRVVKYELWIHYCFIGHDGGKRDVNQDERERIQESLGDVQT</sequence>
<keyword evidence="3" id="KW-1185">Reference proteome</keyword>
<reference evidence="2 3" key="1">
    <citation type="submission" date="2024-02" db="EMBL/GenBank/DDBJ databases">
        <authorList>
            <person name="Daric V."/>
            <person name="Darras S."/>
        </authorList>
    </citation>
    <scope>NUCLEOTIDE SEQUENCE [LARGE SCALE GENOMIC DNA]</scope>
</reference>
<dbReference type="Proteomes" id="UP001642483">
    <property type="component" value="Unassembled WGS sequence"/>
</dbReference>
<comment type="caution">
    <text evidence="2">The sequence shown here is derived from an EMBL/GenBank/DDBJ whole genome shotgun (WGS) entry which is preliminary data.</text>
</comment>
<feature type="compositionally biased region" description="Basic and acidic residues" evidence="1">
    <location>
        <begin position="76"/>
        <end position="90"/>
    </location>
</feature>
<organism evidence="2 3">
    <name type="scientific">Clavelina lepadiformis</name>
    <name type="common">Light-bulb sea squirt</name>
    <name type="synonym">Ascidia lepadiformis</name>
    <dbReference type="NCBI Taxonomy" id="159417"/>
    <lineage>
        <taxon>Eukaryota</taxon>
        <taxon>Metazoa</taxon>
        <taxon>Chordata</taxon>
        <taxon>Tunicata</taxon>
        <taxon>Ascidiacea</taxon>
        <taxon>Aplousobranchia</taxon>
        <taxon>Clavelinidae</taxon>
        <taxon>Clavelina</taxon>
    </lineage>
</organism>
<gene>
    <name evidence="2" type="ORF">CVLEPA_LOCUS11200</name>
</gene>
<proteinExistence type="predicted"/>
<protein>
    <submittedName>
        <fullName evidence="2">Uncharacterized protein</fullName>
    </submittedName>
</protein>
<feature type="region of interest" description="Disordered" evidence="1">
    <location>
        <begin position="76"/>
        <end position="98"/>
    </location>
</feature>
<accession>A0ABP0FMV5</accession>
<evidence type="ECO:0000313" key="2">
    <source>
        <dbReference type="EMBL" id="CAK8680975.1"/>
    </source>
</evidence>
<evidence type="ECO:0000313" key="3">
    <source>
        <dbReference type="Proteomes" id="UP001642483"/>
    </source>
</evidence>
<dbReference type="EMBL" id="CAWYQH010000079">
    <property type="protein sequence ID" value="CAK8680975.1"/>
    <property type="molecule type" value="Genomic_DNA"/>
</dbReference>